<feature type="signal peptide" evidence="6">
    <location>
        <begin position="1"/>
        <end position="21"/>
    </location>
</feature>
<sequence length="293" mass="32888">MYLRRVVVLVAFLLCSLATYSQEKLSVHWEELTASDFIKGMGDAHNTCALPIGILEKHGPHMPIGTDLLNVRYAALHAAEKEYVIVFPEYYFGQIFEARQEPGTIAYSLDLQLKLLQETVNEMARNGCKKIVIINGHGGNESLLPLFAQAQLATPKDFVVFVYGLPRLEVPGRPAKNDSVDMHAGSSETSHMMVTHPELLKMDKVNTESGRDQDRLKLPDSLYTGIWWYAKFPDHFSGDPSKATRALGEFDVNTWVNSIADAFKAVKGEQGDQAIRLQNEYFEKTIDPIKTKQ</sequence>
<dbReference type="EMBL" id="CP000360">
    <property type="protein sequence ID" value="ABF40634.1"/>
    <property type="molecule type" value="Genomic_DNA"/>
</dbReference>
<keyword evidence="3" id="KW-0378">Hydrolase</keyword>
<dbReference type="OrthoDB" id="9801445at2"/>
<dbReference type="Proteomes" id="UP000002432">
    <property type="component" value="Chromosome"/>
</dbReference>
<evidence type="ECO:0000256" key="1">
    <source>
        <dbReference type="ARBA" id="ARBA00001947"/>
    </source>
</evidence>
<accession>Q1IR66</accession>
<dbReference type="EnsemblBacteria" id="ABF40634">
    <property type="protein sequence ID" value="ABF40634"/>
    <property type="gene ID" value="Acid345_1632"/>
</dbReference>
<comment type="similarity">
    <text evidence="5">Belongs to the creatininase superfamily.</text>
</comment>
<dbReference type="HOGENOM" id="CLU_055029_4_0_0"/>
<protein>
    <submittedName>
        <fullName evidence="7">Creatininase</fullName>
    </submittedName>
</protein>
<evidence type="ECO:0000256" key="4">
    <source>
        <dbReference type="ARBA" id="ARBA00022833"/>
    </source>
</evidence>
<evidence type="ECO:0000256" key="5">
    <source>
        <dbReference type="ARBA" id="ARBA00024029"/>
    </source>
</evidence>
<keyword evidence="2" id="KW-0479">Metal-binding</keyword>
<dbReference type="InterPro" id="IPR024087">
    <property type="entry name" value="Creatininase-like_sf"/>
</dbReference>
<gene>
    <name evidence="7" type="ordered locus">Acid345_1632</name>
</gene>
<dbReference type="PANTHER" id="PTHR35005">
    <property type="entry name" value="3-DEHYDRO-SCYLLO-INOSOSE HYDROLASE"/>
    <property type="match status" value="1"/>
</dbReference>
<dbReference type="eggNOG" id="COG1402">
    <property type="taxonomic scope" value="Bacteria"/>
</dbReference>
<evidence type="ECO:0000256" key="6">
    <source>
        <dbReference type="SAM" id="SignalP"/>
    </source>
</evidence>
<comment type="cofactor">
    <cofactor evidence="1">
        <name>Zn(2+)</name>
        <dbReference type="ChEBI" id="CHEBI:29105"/>
    </cofactor>
</comment>
<dbReference type="GO" id="GO:0016811">
    <property type="term" value="F:hydrolase activity, acting on carbon-nitrogen (but not peptide) bonds, in linear amides"/>
    <property type="evidence" value="ECO:0007669"/>
    <property type="project" value="TreeGrafter"/>
</dbReference>
<evidence type="ECO:0000313" key="8">
    <source>
        <dbReference type="Proteomes" id="UP000002432"/>
    </source>
</evidence>
<dbReference type="STRING" id="204669.Acid345_1632"/>
<organism evidence="7 8">
    <name type="scientific">Koribacter versatilis (strain Ellin345)</name>
    <dbReference type="NCBI Taxonomy" id="204669"/>
    <lineage>
        <taxon>Bacteria</taxon>
        <taxon>Pseudomonadati</taxon>
        <taxon>Acidobacteriota</taxon>
        <taxon>Terriglobia</taxon>
        <taxon>Terriglobales</taxon>
        <taxon>Candidatus Korobacteraceae</taxon>
        <taxon>Candidatus Korobacter</taxon>
    </lineage>
</organism>
<evidence type="ECO:0000256" key="2">
    <source>
        <dbReference type="ARBA" id="ARBA00022723"/>
    </source>
</evidence>
<dbReference type="GO" id="GO:0046872">
    <property type="term" value="F:metal ion binding"/>
    <property type="evidence" value="ECO:0007669"/>
    <property type="project" value="UniProtKB-KW"/>
</dbReference>
<proteinExistence type="inferred from homology"/>
<name>Q1IR66_KORVE</name>
<reference evidence="7 8" key="1">
    <citation type="journal article" date="2009" name="Appl. Environ. Microbiol.">
        <title>Three genomes from the phylum Acidobacteria provide insight into the lifestyles of these microorganisms in soils.</title>
        <authorList>
            <person name="Ward N.L."/>
            <person name="Challacombe J.F."/>
            <person name="Janssen P.H."/>
            <person name="Henrissat B."/>
            <person name="Coutinho P.M."/>
            <person name="Wu M."/>
            <person name="Xie G."/>
            <person name="Haft D.H."/>
            <person name="Sait M."/>
            <person name="Badger J."/>
            <person name="Barabote R.D."/>
            <person name="Bradley B."/>
            <person name="Brettin T.S."/>
            <person name="Brinkac L.M."/>
            <person name="Bruce D."/>
            <person name="Creasy T."/>
            <person name="Daugherty S.C."/>
            <person name="Davidsen T.M."/>
            <person name="DeBoy R.T."/>
            <person name="Detter J.C."/>
            <person name="Dodson R.J."/>
            <person name="Durkin A.S."/>
            <person name="Ganapathy A."/>
            <person name="Gwinn-Giglio M."/>
            <person name="Han C.S."/>
            <person name="Khouri H."/>
            <person name="Kiss H."/>
            <person name="Kothari S.P."/>
            <person name="Madupu R."/>
            <person name="Nelson K.E."/>
            <person name="Nelson W.C."/>
            <person name="Paulsen I."/>
            <person name="Penn K."/>
            <person name="Ren Q."/>
            <person name="Rosovitz M.J."/>
            <person name="Selengut J.D."/>
            <person name="Shrivastava S."/>
            <person name="Sullivan S.A."/>
            <person name="Tapia R."/>
            <person name="Thompson L.S."/>
            <person name="Watkins K.L."/>
            <person name="Yang Q."/>
            <person name="Yu C."/>
            <person name="Zafar N."/>
            <person name="Zhou L."/>
            <person name="Kuske C.R."/>
        </authorList>
    </citation>
    <scope>NUCLEOTIDE SEQUENCE [LARGE SCALE GENOMIC DNA]</scope>
    <source>
        <strain evidence="7 8">Ellin345</strain>
    </source>
</reference>
<dbReference type="GO" id="GO:0009231">
    <property type="term" value="P:riboflavin biosynthetic process"/>
    <property type="evidence" value="ECO:0007669"/>
    <property type="project" value="TreeGrafter"/>
</dbReference>
<dbReference type="AlphaFoldDB" id="Q1IR66"/>
<evidence type="ECO:0000313" key="7">
    <source>
        <dbReference type="EMBL" id="ABF40634.1"/>
    </source>
</evidence>
<dbReference type="SUPFAM" id="SSF102215">
    <property type="entry name" value="Creatininase"/>
    <property type="match status" value="1"/>
</dbReference>
<dbReference type="InterPro" id="IPR003785">
    <property type="entry name" value="Creatininase/forma_Hydrolase"/>
</dbReference>
<feature type="chain" id="PRO_5004191647" evidence="6">
    <location>
        <begin position="22"/>
        <end position="293"/>
    </location>
</feature>
<keyword evidence="8" id="KW-1185">Reference proteome</keyword>
<dbReference type="PANTHER" id="PTHR35005:SF1">
    <property type="entry name" value="2-AMINO-5-FORMYLAMINO-6-RIBOSYLAMINOPYRIMIDIN-4(3H)-ONE 5'-MONOPHOSPHATE DEFORMYLASE"/>
    <property type="match status" value="1"/>
</dbReference>
<keyword evidence="6" id="KW-0732">Signal</keyword>
<dbReference type="KEGG" id="aba:Acid345_1632"/>
<keyword evidence="4" id="KW-0862">Zinc</keyword>
<dbReference type="Gene3D" id="3.40.50.10310">
    <property type="entry name" value="Creatininase"/>
    <property type="match status" value="1"/>
</dbReference>
<evidence type="ECO:0000256" key="3">
    <source>
        <dbReference type="ARBA" id="ARBA00022801"/>
    </source>
</evidence>
<dbReference type="RefSeq" id="WP_011522436.1">
    <property type="nucleotide sequence ID" value="NC_008009.1"/>
</dbReference>
<dbReference type="Pfam" id="PF02633">
    <property type="entry name" value="Creatininase"/>
    <property type="match status" value="1"/>
</dbReference>